<evidence type="ECO:0000313" key="2">
    <source>
        <dbReference type="EMBL" id="KOS40770.1"/>
    </source>
</evidence>
<dbReference type="InterPro" id="IPR001810">
    <property type="entry name" value="F-box_dom"/>
</dbReference>
<proteinExistence type="predicted"/>
<dbReference type="InterPro" id="IPR036047">
    <property type="entry name" value="F-box-like_dom_sf"/>
</dbReference>
<evidence type="ECO:0000313" key="3">
    <source>
        <dbReference type="Proteomes" id="UP000037696"/>
    </source>
</evidence>
<dbReference type="EMBL" id="LHQQ01000152">
    <property type="protein sequence ID" value="KOS40770.1"/>
    <property type="molecule type" value="Genomic_DNA"/>
</dbReference>
<gene>
    <name evidence="2" type="ORF">ACN38_g8357</name>
</gene>
<keyword evidence="3" id="KW-1185">Reference proteome</keyword>
<dbReference type="SUPFAM" id="SSF81383">
    <property type="entry name" value="F-box domain"/>
    <property type="match status" value="1"/>
</dbReference>
<comment type="caution">
    <text evidence="2">The sequence shown here is derived from an EMBL/GenBank/DDBJ whole genome shotgun (WGS) entry which is preliminary data.</text>
</comment>
<evidence type="ECO:0000259" key="1">
    <source>
        <dbReference type="PROSITE" id="PS50181"/>
    </source>
</evidence>
<protein>
    <recommendedName>
        <fullName evidence="1">F-box domain-containing protein</fullName>
    </recommendedName>
</protein>
<dbReference type="Proteomes" id="UP000037696">
    <property type="component" value="Unassembled WGS sequence"/>
</dbReference>
<feature type="domain" description="F-box" evidence="1">
    <location>
        <begin position="1"/>
        <end position="47"/>
    </location>
</feature>
<sequence length="299" mass="34981">MGLDNLPEELIEIILILVNDEQTLLLAQRVCQRWAHCIRDSRILQQALFFQPKQPTLPKTTIPRQNPLLAVKFPYWFPDVCQSSRNTAFGAGDMQEFLDKHGAWLHPSASWRRMLVQQPPAMSLGWVDRQETEISPNQICLRRWEISLEEYGGLRMNMLYDLVAKSSDEAAAFFYWRMHWSHPGLERFSIRCDPDIQMDREPYYLEAMMSANAQTDVVLDTWNSPYLEAHLWPQFGEDTWTWDLVRGLQSPMGDIDLDVVYASRKHREVRSWEVRLQSVRTHSPDGDEYPLPDEEDGDL</sequence>
<dbReference type="PROSITE" id="PS50181">
    <property type="entry name" value="FBOX"/>
    <property type="match status" value="1"/>
</dbReference>
<dbReference type="OrthoDB" id="3800738at2759"/>
<dbReference type="Pfam" id="PF00646">
    <property type="entry name" value="F-box"/>
    <property type="match status" value="1"/>
</dbReference>
<reference evidence="2 3" key="1">
    <citation type="submission" date="2015-08" db="EMBL/GenBank/DDBJ databases">
        <title>Genome sequencing of Penicillium nordicum.</title>
        <authorList>
            <person name="Nguyen H.D."/>
            <person name="Seifert K.A."/>
        </authorList>
    </citation>
    <scope>NUCLEOTIDE SEQUENCE [LARGE SCALE GENOMIC DNA]</scope>
    <source>
        <strain evidence="2 3">DAOMC 185683</strain>
    </source>
</reference>
<accession>A0A0M8P5E8</accession>
<dbReference type="STRING" id="229535.A0A0M8P5E8"/>
<dbReference type="AlphaFoldDB" id="A0A0M8P5E8"/>
<name>A0A0M8P5E8_9EURO</name>
<organism evidence="2 3">
    <name type="scientific">Penicillium nordicum</name>
    <dbReference type="NCBI Taxonomy" id="229535"/>
    <lineage>
        <taxon>Eukaryota</taxon>
        <taxon>Fungi</taxon>
        <taxon>Dikarya</taxon>
        <taxon>Ascomycota</taxon>
        <taxon>Pezizomycotina</taxon>
        <taxon>Eurotiomycetes</taxon>
        <taxon>Eurotiomycetidae</taxon>
        <taxon>Eurotiales</taxon>
        <taxon>Aspergillaceae</taxon>
        <taxon>Penicillium</taxon>
    </lineage>
</organism>